<keyword evidence="3" id="KW-1185">Reference proteome</keyword>
<protein>
    <submittedName>
        <fullName evidence="2">Uncharacterized protein</fullName>
    </submittedName>
</protein>
<proteinExistence type="predicted"/>
<reference evidence="2 3" key="1">
    <citation type="journal article" date="2014" name="Int. J. Syst. Evol. Microbiol.">
        <title>Complete genome sequence of Corynebacterium casei LMG S-19264T (=DSM 44701T), isolated from a smear-ripened cheese.</title>
        <authorList>
            <consortium name="US DOE Joint Genome Institute (JGI-PGF)"/>
            <person name="Walter F."/>
            <person name="Albersmeier A."/>
            <person name="Kalinowski J."/>
            <person name="Ruckert C."/>
        </authorList>
    </citation>
    <scope>NUCLEOTIDE SEQUENCE [LARGE SCALE GENOMIC DNA]</scope>
    <source>
        <strain evidence="2 3">CGMCC 1.12976</strain>
    </source>
</reference>
<dbReference type="Proteomes" id="UP000598775">
    <property type="component" value="Unassembled WGS sequence"/>
</dbReference>
<evidence type="ECO:0000313" key="3">
    <source>
        <dbReference type="Proteomes" id="UP000598775"/>
    </source>
</evidence>
<feature type="compositionally biased region" description="Low complexity" evidence="1">
    <location>
        <begin position="83"/>
        <end position="95"/>
    </location>
</feature>
<evidence type="ECO:0000256" key="1">
    <source>
        <dbReference type="SAM" id="MobiDB-lite"/>
    </source>
</evidence>
<name>A0A917B6Y8_9MICO</name>
<organism evidence="2 3">
    <name type="scientific">Subtercola lobariae</name>
    <dbReference type="NCBI Taxonomy" id="1588641"/>
    <lineage>
        <taxon>Bacteria</taxon>
        <taxon>Bacillati</taxon>
        <taxon>Actinomycetota</taxon>
        <taxon>Actinomycetes</taxon>
        <taxon>Micrococcales</taxon>
        <taxon>Microbacteriaceae</taxon>
        <taxon>Subtercola</taxon>
    </lineage>
</organism>
<accession>A0A917B6Y8</accession>
<gene>
    <name evidence="2" type="ORF">GCM10011399_15990</name>
</gene>
<dbReference type="EMBL" id="BMGP01000002">
    <property type="protein sequence ID" value="GGF23199.1"/>
    <property type="molecule type" value="Genomic_DNA"/>
</dbReference>
<dbReference type="AlphaFoldDB" id="A0A917B6Y8"/>
<comment type="caution">
    <text evidence="2">The sequence shown here is derived from an EMBL/GenBank/DDBJ whole genome shotgun (WGS) entry which is preliminary data.</text>
</comment>
<dbReference type="RefSeq" id="WP_188676297.1">
    <property type="nucleotide sequence ID" value="NZ_BMGP01000002.1"/>
</dbReference>
<feature type="region of interest" description="Disordered" evidence="1">
    <location>
        <begin position="83"/>
        <end position="128"/>
    </location>
</feature>
<evidence type="ECO:0000313" key="2">
    <source>
        <dbReference type="EMBL" id="GGF23199.1"/>
    </source>
</evidence>
<sequence>MTLHSSITTEEANALPDFVVGGNFHGKTFSTEVYVYGPVGASISGARIDGTSIDANVRSDAEDFGRPVARYLVDLAPGETNTVTATFTGTPGTYGAPLNEVTPMMNPKPPRPPKRQAAAPHSNLPNGL</sequence>